<keyword evidence="2" id="KW-0479">Metal-binding</keyword>
<proteinExistence type="predicted"/>
<dbReference type="Pfam" id="PF01368">
    <property type="entry name" value="DHH"/>
    <property type="match status" value="1"/>
</dbReference>
<dbReference type="InterPro" id="IPR038222">
    <property type="entry name" value="DHHA2_dom_sf"/>
</dbReference>
<evidence type="ECO:0000259" key="5">
    <source>
        <dbReference type="SMART" id="SM01131"/>
    </source>
</evidence>
<evidence type="ECO:0000313" key="7">
    <source>
        <dbReference type="Proteomes" id="UP001439008"/>
    </source>
</evidence>
<name>A0ABV2ANV5_9EUKA</name>
<keyword evidence="3" id="KW-0378">Hydrolase</keyword>
<gene>
    <name evidence="6" type="ORF">MHBO_002882</name>
</gene>
<dbReference type="EMBL" id="JBDODL010001264">
    <property type="protein sequence ID" value="MES1921345.1"/>
    <property type="molecule type" value="Genomic_DNA"/>
</dbReference>
<dbReference type="Gene3D" id="3.10.310.20">
    <property type="entry name" value="DHHA2 domain"/>
    <property type="match status" value="1"/>
</dbReference>
<comment type="caution">
    <text evidence="6">The sequence shown here is derived from an EMBL/GenBank/DDBJ whole genome shotgun (WGS) entry which is preliminary data.</text>
</comment>
<dbReference type="PANTHER" id="PTHR12112:SF39">
    <property type="entry name" value="EG:152A3.5 PROTEIN (FBGN0003116_PN PROTEIN)"/>
    <property type="match status" value="1"/>
</dbReference>
<evidence type="ECO:0000256" key="2">
    <source>
        <dbReference type="ARBA" id="ARBA00022723"/>
    </source>
</evidence>
<keyword evidence="4" id="KW-0464">Manganese</keyword>
<protein>
    <recommendedName>
        <fullName evidence="5">DHHA2 domain-containing protein</fullName>
    </recommendedName>
</protein>
<reference evidence="6 7" key="1">
    <citation type="journal article" date="2024" name="BMC Biol.">
        <title>Comparative genomics of Ascetosporea gives new insight into the evolutionary basis for animal parasitism in Rhizaria.</title>
        <authorList>
            <person name="Hiltunen Thoren M."/>
            <person name="Onut-Brannstrom I."/>
            <person name="Alfjorden A."/>
            <person name="Peckova H."/>
            <person name="Swords F."/>
            <person name="Hooper C."/>
            <person name="Holzer A.S."/>
            <person name="Bass D."/>
            <person name="Burki F."/>
        </authorList>
    </citation>
    <scope>NUCLEOTIDE SEQUENCE [LARGE SCALE GENOMIC DNA]</scope>
    <source>
        <strain evidence="6">20-A016</strain>
    </source>
</reference>
<dbReference type="SUPFAM" id="SSF64182">
    <property type="entry name" value="DHH phosphoesterases"/>
    <property type="match status" value="1"/>
</dbReference>
<dbReference type="Proteomes" id="UP001439008">
    <property type="component" value="Unassembled WGS sequence"/>
</dbReference>
<dbReference type="InterPro" id="IPR004097">
    <property type="entry name" value="DHHA2"/>
</dbReference>
<comment type="cofactor">
    <cofactor evidence="1">
        <name>Mn(2+)</name>
        <dbReference type="ChEBI" id="CHEBI:29035"/>
    </cofactor>
</comment>
<dbReference type="InterPro" id="IPR001667">
    <property type="entry name" value="DDH_dom"/>
</dbReference>
<evidence type="ECO:0000256" key="1">
    <source>
        <dbReference type="ARBA" id="ARBA00001936"/>
    </source>
</evidence>
<evidence type="ECO:0000313" key="6">
    <source>
        <dbReference type="EMBL" id="MES1921345.1"/>
    </source>
</evidence>
<dbReference type="PANTHER" id="PTHR12112">
    <property type="entry name" value="BNIP - RELATED"/>
    <property type="match status" value="1"/>
</dbReference>
<dbReference type="Pfam" id="PF02833">
    <property type="entry name" value="DHHA2"/>
    <property type="match status" value="1"/>
</dbReference>
<evidence type="ECO:0000256" key="4">
    <source>
        <dbReference type="ARBA" id="ARBA00023211"/>
    </source>
</evidence>
<dbReference type="InterPro" id="IPR038763">
    <property type="entry name" value="DHH_sf"/>
</dbReference>
<sequence length="421" mass="49675">MHIDLNKYFFAVRNRFYSGDYNNVFFCLNNESCDLDSFTSSILLSIFLDKTPKFVRQNFVVSSNQKKGNLFVPIFNLKQKHFKIRKDLTFYVEKMSIDKNNLIFVDDFYFKNIQNKNFFICLVDHNRLSHKQRHLFKDVVFVIDHHFDECALGSNHKIIEKAGSCATLIFDLISKNNKNLFQNIVATESTNLLLSSTIFIDTNNFNPLLKNNFSSKDVNYFNILTKFHTTNLDIRKNFIEKMAKMKDDYGNLTNYEILRKDRKTINFNVKKIELNVSISSIKSLFSKNILDEMAKNLKKKNLKIKSCESICKRIIFSVAMFINYENLAKKENSQNCSQKLNLKRQLLICGEKTKFWNFGKTEKFLNCLNEIDKNCYFVKANFSEFDFDENIVFVLLEQKNVSYSRKKIIFILKKAFSDFFD</sequence>
<evidence type="ECO:0000256" key="3">
    <source>
        <dbReference type="ARBA" id="ARBA00022801"/>
    </source>
</evidence>
<keyword evidence="7" id="KW-1185">Reference proteome</keyword>
<feature type="domain" description="DHHA2" evidence="5">
    <location>
        <begin position="239"/>
        <end position="416"/>
    </location>
</feature>
<accession>A0ABV2ANV5</accession>
<dbReference type="SMART" id="SM01131">
    <property type="entry name" value="DHHA2"/>
    <property type="match status" value="1"/>
</dbReference>
<organism evidence="6 7">
    <name type="scientific">Bonamia ostreae</name>
    <dbReference type="NCBI Taxonomy" id="126728"/>
    <lineage>
        <taxon>Eukaryota</taxon>
        <taxon>Sar</taxon>
        <taxon>Rhizaria</taxon>
        <taxon>Endomyxa</taxon>
        <taxon>Ascetosporea</taxon>
        <taxon>Haplosporida</taxon>
        <taxon>Bonamia</taxon>
    </lineage>
</organism>
<dbReference type="Gene3D" id="3.90.1640.10">
    <property type="entry name" value="inorganic pyrophosphatase (n-terminal core)"/>
    <property type="match status" value="1"/>
</dbReference>